<organism evidence="4 6">
    <name type="scientific">Canis lupus familiaris</name>
    <name type="common">Dog</name>
    <name type="synonym">Canis familiaris</name>
    <dbReference type="NCBI Taxonomy" id="9615"/>
    <lineage>
        <taxon>Eukaryota</taxon>
        <taxon>Metazoa</taxon>
        <taxon>Chordata</taxon>
        <taxon>Craniata</taxon>
        <taxon>Vertebrata</taxon>
        <taxon>Euteleostomi</taxon>
        <taxon>Mammalia</taxon>
        <taxon>Eutheria</taxon>
        <taxon>Laurasiatheria</taxon>
        <taxon>Carnivora</taxon>
        <taxon>Caniformia</taxon>
        <taxon>Canidae</taxon>
        <taxon>Canis</taxon>
    </lineage>
</organism>
<dbReference type="Proteomes" id="UP000002254">
    <property type="component" value="Chromosome 23"/>
</dbReference>
<evidence type="ECO:0000313" key="6">
    <source>
        <dbReference type="Proteomes" id="UP000694542"/>
    </source>
</evidence>
<dbReference type="EC" id="2.7.7.49" evidence="1"/>
<sequence>MILSLDAEKAFDKIQHPFLIKTLQSVGIQGTFLDILKAIYEKPTANIILSGEALGAFPLTSGTRQGCPLSPLLFNIVLEVLASAIRQQKDIKGIQIGKEEVKLSLFADDMILYIENPKASTPRLLELIQQFGSVAGYKMNAQKSVAFLYTNNETEEREIKESIPFTTAPKSIRYLGVNLTKEVKDLYPQNYRTLLKEIEEDTKRWKIIPCSWIGRINIVKMSMLPRAIYTFNAIPIKIPWTFFRELEQIILRFVWNQKRPRIARGILKKKTISGGITMPDFSLYYKAVVIKTVWYWHKNRHIDQWNRIENPEVDPELYGQLIFDKGGKTIHWKKDSLFNKWCWENWTSTCRRMKLDHSLSPYTKINSKWMKDLNVRHDSIKILEKNTGNTLFELGHSNFLQDTSTKAKETKAKMNYWDLIKIRSFCTAKDTVNKTQRQPTEWEKIFANDISDKGLVSKIYKELLKLNTKETNNPIMKWAKDMNRNLTEEDIDMHMRKCSASLAIREVQIKTTMRYHLTPVRMGKINKAGNNKCWRGCGEKGTLIHCWWECELVQPLWKTVWRFLKELKIHLPYDPAIALLGIYPKDTDAVKRRDTCTPMFIAAMATIAKLWKEPRCPTKDEWIKKMWFMYTMEYYSAIRNDKYPPFASTWMELEGIMLSEVSQSEKDKHYMFSFIWGI</sequence>
<dbReference type="SUPFAM" id="SSF56672">
    <property type="entry name" value="DNA/RNA polymerases"/>
    <property type="match status" value="1"/>
</dbReference>
<dbReference type="Pfam" id="PF00078">
    <property type="entry name" value="RVT_1"/>
    <property type="match status" value="1"/>
</dbReference>
<protein>
    <recommendedName>
        <fullName evidence="1">RNA-directed DNA polymerase</fullName>
        <ecNumber evidence="1">2.7.7.49</ecNumber>
    </recommendedName>
</protein>
<dbReference type="PANTHER" id="PTHR19446">
    <property type="entry name" value="REVERSE TRANSCRIPTASES"/>
    <property type="match status" value="1"/>
</dbReference>
<accession>A0A8C0Z5Z1</accession>
<evidence type="ECO:0000259" key="2">
    <source>
        <dbReference type="PROSITE" id="PS50878"/>
    </source>
</evidence>
<evidence type="ECO:0000313" key="4">
    <source>
        <dbReference type="Ensembl" id="ENSCAFP00040039377.1"/>
    </source>
</evidence>
<reference evidence="3 5" key="1">
    <citation type="journal article" date="2005" name="Nature">
        <title>Genome sequence, comparative analysis and haplotype structure of the domestic dog.</title>
        <authorList>
            <consortium name="Broad Sequencing Platform"/>
            <person name="Lindblad-Toh K."/>
            <person name="Wade C.M."/>
            <person name="Mikkelsen T.S."/>
            <person name="Karlsson E.K."/>
            <person name="Jaffe D.B."/>
            <person name="Kamal M."/>
            <person name="Clamp M."/>
            <person name="Chang J.L."/>
            <person name="Kulbokas E.J. III"/>
            <person name="Zody M.C."/>
            <person name="Mauceli E."/>
            <person name="Xie X."/>
            <person name="Breen M."/>
            <person name="Wayne R.K."/>
            <person name="Ostrander E.A."/>
            <person name="Ponting C.P."/>
            <person name="Galibert F."/>
            <person name="Smith D.R."/>
            <person name="DeJong P.J."/>
            <person name="Kirkness E."/>
            <person name="Alvarez P."/>
            <person name="Biagi T."/>
            <person name="Brockman W."/>
            <person name="Butler J."/>
            <person name="Chin C.W."/>
            <person name="Cook A."/>
            <person name="Cuff J."/>
            <person name="Daly M.J."/>
            <person name="DeCaprio D."/>
            <person name="Gnerre S."/>
            <person name="Grabherr M."/>
            <person name="Kellis M."/>
            <person name="Kleber M."/>
            <person name="Bardeleben C."/>
            <person name="Goodstadt L."/>
            <person name="Heger A."/>
            <person name="Hitte C."/>
            <person name="Kim L."/>
            <person name="Koepfli K.P."/>
            <person name="Parker H.G."/>
            <person name="Pollinger J.P."/>
            <person name="Searle S.M."/>
            <person name="Sutter N.B."/>
            <person name="Thomas R."/>
            <person name="Webber C."/>
            <person name="Baldwin J."/>
            <person name="Abebe A."/>
            <person name="Abouelleil A."/>
            <person name="Aftuck L."/>
            <person name="Ait-Zahra M."/>
            <person name="Aldredge T."/>
            <person name="Allen N."/>
            <person name="An P."/>
            <person name="Anderson S."/>
            <person name="Antoine C."/>
            <person name="Arachchi H."/>
            <person name="Aslam A."/>
            <person name="Ayotte L."/>
            <person name="Bachantsang P."/>
            <person name="Barry A."/>
            <person name="Bayul T."/>
            <person name="Benamara M."/>
            <person name="Berlin A."/>
            <person name="Bessette D."/>
            <person name="Blitshteyn B."/>
            <person name="Bloom T."/>
            <person name="Blye J."/>
            <person name="Boguslavskiy L."/>
            <person name="Bonnet C."/>
            <person name="Boukhgalter B."/>
            <person name="Brown A."/>
            <person name="Cahill P."/>
            <person name="Calixte N."/>
            <person name="Camarata J."/>
            <person name="Cheshatsang Y."/>
            <person name="Chu J."/>
            <person name="Citroen M."/>
            <person name="Collymore A."/>
            <person name="Cooke P."/>
            <person name="Dawoe T."/>
            <person name="Daza R."/>
            <person name="Decktor K."/>
            <person name="DeGray S."/>
            <person name="Dhargay N."/>
            <person name="Dooley K."/>
            <person name="Dooley K."/>
            <person name="Dorje P."/>
            <person name="Dorjee K."/>
            <person name="Dorris L."/>
            <person name="Duffey N."/>
            <person name="Dupes A."/>
            <person name="Egbiremolen O."/>
            <person name="Elong R."/>
            <person name="Falk J."/>
            <person name="Farina A."/>
            <person name="Faro S."/>
            <person name="Ferguson D."/>
            <person name="Ferreira P."/>
            <person name="Fisher S."/>
            <person name="FitzGerald M."/>
            <person name="Foley K."/>
            <person name="Foley C."/>
            <person name="Franke A."/>
            <person name="Friedrich D."/>
            <person name="Gage D."/>
            <person name="Garber M."/>
            <person name="Gearin G."/>
            <person name="Giannoukos G."/>
            <person name="Goode T."/>
            <person name="Goyette A."/>
            <person name="Graham J."/>
            <person name="Grandbois E."/>
            <person name="Gyaltsen K."/>
            <person name="Hafez N."/>
            <person name="Hagopian D."/>
            <person name="Hagos B."/>
            <person name="Hall J."/>
            <person name="Healy C."/>
            <person name="Hegarty R."/>
            <person name="Honan T."/>
            <person name="Horn A."/>
            <person name="Houde N."/>
            <person name="Hughes L."/>
            <person name="Hunnicutt L."/>
            <person name="Husby M."/>
            <person name="Jester B."/>
            <person name="Jones C."/>
            <person name="Kamat A."/>
            <person name="Kanga B."/>
            <person name="Kells C."/>
            <person name="Khazanovich D."/>
            <person name="Kieu A.C."/>
            <person name="Kisner P."/>
            <person name="Kumar M."/>
            <person name="Lance K."/>
            <person name="Landers T."/>
            <person name="Lara M."/>
            <person name="Lee W."/>
            <person name="Leger J.P."/>
            <person name="Lennon N."/>
            <person name="Leuper L."/>
            <person name="LeVine S."/>
            <person name="Liu J."/>
            <person name="Liu X."/>
            <person name="Lokyitsang Y."/>
            <person name="Lokyitsang T."/>
            <person name="Lui A."/>
            <person name="Macdonald J."/>
            <person name="Major J."/>
            <person name="Marabella R."/>
            <person name="Maru K."/>
            <person name="Matthews C."/>
            <person name="McDonough S."/>
            <person name="Mehta T."/>
            <person name="Meldrim J."/>
            <person name="Melnikov A."/>
            <person name="Meneus L."/>
            <person name="Mihalev A."/>
            <person name="Mihova T."/>
            <person name="Miller K."/>
            <person name="Mittelman R."/>
            <person name="Mlenga V."/>
            <person name="Mulrain L."/>
            <person name="Munson G."/>
            <person name="Navidi A."/>
            <person name="Naylor J."/>
            <person name="Nguyen T."/>
            <person name="Nguyen N."/>
            <person name="Nguyen C."/>
            <person name="Nguyen T."/>
            <person name="Nicol R."/>
            <person name="Norbu N."/>
            <person name="Norbu C."/>
            <person name="Novod N."/>
            <person name="Nyima T."/>
            <person name="Olandt P."/>
            <person name="O'Neill B."/>
            <person name="O'Neill K."/>
            <person name="Osman S."/>
            <person name="Oyono L."/>
            <person name="Patti C."/>
            <person name="Perrin D."/>
            <person name="Phunkhang P."/>
            <person name="Pierre F."/>
            <person name="Priest M."/>
            <person name="Rachupka A."/>
            <person name="Raghuraman S."/>
            <person name="Rameau R."/>
            <person name="Ray V."/>
            <person name="Raymond C."/>
            <person name="Rege F."/>
            <person name="Rise C."/>
            <person name="Rogers J."/>
            <person name="Rogov P."/>
            <person name="Sahalie J."/>
            <person name="Settipalli S."/>
            <person name="Sharpe T."/>
            <person name="Shea T."/>
            <person name="Sheehan M."/>
            <person name="Sherpa N."/>
            <person name="Shi J."/>
            <person name="Shih D."/>
            <person name="Sloan J."/>
            <person name="Smith C."/>
            <person name="Sparrow T."/>
            <person name="Stalker J."/>
            <person name="Stange-Thomann N."/>
            <person name="Stavropoulos S."/>
            <person name="Stone C."/>
            <person name="Stone S."/>
            <person name="Sykes S."/>
            <person name="Tchuinga P."/>
            <person name="Tenzing P."/>
            <person name="Tesfaye S."/>
            <person name="Thoulutsang D."/>
            <person name="Thoulutsang Y."/>
            <person name="Topham K."/>
            <person name="Topping I."/>
            <person name="Tsamla T."/>
            <person name="Vassiliev H."/>
            <person name="Venkataraman V."/>
            <person name="Vo A."/>
            <person name="Wangchuk T."/>
            <person name="Wangdi T."/>
            <person name="Weiand M."/>
            <person name="Wilkinson J."/>
            <person name="Wilson A."/>
            <person name="Yadav S."/>
            <person name="Yang S."/>
            <person name="Yang X."/>
            <person name="Young G."/>
            <person name="Yu Q."/>
            <person name="Zainoun J."/>
            <person name="Zembek L."/>
            <person name="Zimmer A."/>
            <person name="Lander E.S."/>
        </authorList>
    </citation>
    <scope>NUCLEOTIDE SEQUENCE [LARGE SCALE GENOMIC DNA]</scope>
    <source>
        <strain evidence="3">Boxer</strain>
    </source>
</reference>
<proteinExistence type="predicted"/>
<feature type="domain" description="Reverse transcriptase" evidence="2">
    <location>
        <begin position="1"/>
        <end position="179"/>
    </location>
</feature>
<dbReference type="CDD" id="cd01650">
    <property type="entry name" value="RT_nLTR_like"/>
    <property type="match status" value="1"/>
</dbReference>
<dbReference type="InterPro" id="IPR043502">
    <property type="entry name" value="DNA/RNA_pol_sf"/>
</dbReference>
<dbReference type="Ensembl" id="ENSCAFT00000076981.2">
    <property type="protein sequence ID" value="ENSCAFP00000063032.2"/>
    <property type="gene ID" value="ENSCAFG00000049264.2"/>
</dbReference>
<evidence type="ECO:0000313" key="5">
    <source>
        <dbReference type="Proteomes" id="UP000002254"/>
    </source>
</evidence>
<dbReference type="AlphaFoldDB" id="A0A8C0Z5Z1"/>
<reference evidence="4" key="2">
    <citation type="submission" date="2018-10" db="EMBL/GenBank/DDBJ databases">
        <title>De novo assembly of a Great Dane genome.</title>
        <authorList>
            <person name="Kidd J.M."/>
            <person name="Pendleton A.L."/>
            <person name="Shen F."/>
            <person name="Emery S."/>
        </authorList>
    </citation>
    <scope>NUCLEOTIDE SEQUENCE [LARGE SCALE GENOMIC DNA]</scope>
    <source>
        <strain evidence="4">Great Dane</strain>
    </source>
</reference>
<name>A0A8C0Z5Z1_CANLF</name>
<evidence type="ECO:0000313" key="3">
    <source>
        <dbReference type="Ensembl" id="ENSCAFP00000063032.2"/>
    </source>
</evidence>
<dbReference type="InterPro" id="IPR000477">
    <property type="entry name" value="RT_dom"/>
</dbReference>
<dbReference type="GO" id="GO:0003964">
    <property type="term" value="F:RNA-directed DNA polymerase activity"/>
    <property type="evidence" value="ECO:0007669"/>
    <property type="project" value="UniProtKB-EC"/>
</dbReference>
<reference evidence="4" key="3">
    <citation type="submission" date="2025-05" db="UniProtKB">
        <authorList>
            <consortium name="Ensembl"/>
        </authorList>
    </citation>
    <scope>IDENTIFICATION</scope>
</reference>
<dbReference type="Ensembl" id="ENSCAFT00040045060.1">
    <property type="protein sequence ID" value="ENSCAFP00040039377.1"/>
    <property type="gene ID" value="ENSCAFG00040024178.1"/>
</dbReference>
<evidence type="ECO:0000256" key="1">
    <source>
        <dbReference type="ARBA" id="ARBA00012493"/>
    </source>
</evidence>
<dbReference type="Proteomes" id="UP000694542">
    <property type="component" value="Chromosome 23"/>
</dbReference>
<dbReference type="PROSITE" id="PS50878">
    <property type="entry name" value="RT_POL"/>
    <property type="match status" value="1"/>
</dbReference>
<accession>A0A8P0PBU6</accession>